<protein>
    <submittedName>
        <fullName evidence="5">Efflux RND transporter periplasmic adaptor subunit</fullName>
    </submittedName>
</protein>
<sequence>MRSKHILFLALAGWGIIPTACNSSHGEKKTENAVAPAPAAIEVFPLEKEKLSTSFQTPAELIAWQQVDLYAKENSFVRKLFVDVGSEVKAGQLLVSLEAPELNSRLAAAESRLKSQEAIYTASKSQYDRLYETSKTPGTISQNDLDQAAARKNSDLAQLEAAKAAHKEVTITQSYLEIRAPFNGVISARNANPGAYVGPSGKGSEFPMFTLQEQRKLRLVVAVPEALTGYLENKHAVQFTVKALPNETFKGVVNRLSGALDSRLRSERIEIDVENNNKKLLPGMIAEVNIPFPARDSTLTIPKSALVNSTERVFVIRIANNKAEWVDVKKGRDIGGKIEIYANTLQPGDQLVRKASEEVRNGSEVKNVKVVTVTQ</sequence>
<dbReference type="SUPFAM" id="SSF111369">
    <property type="entry name" value="HlyD-like secretion proteins"/>
    <property type="match status" value="1"/>
</dbReference>
<feature type="domain" description="YknX-like C-terminal permuted SH3-like" evidence="4">
    <location>
        <begin position="299"/>
        <end position="366"/>
    </location>
</feature>
<dbReference type="Gene3D" id="1.10.287.470">
    <property type="entry name" value="Helix hairpin bin"/>
    <property type="match status" value="1"/>
</dbReference>
<dbReference type="Gene3D" id="2.40.50.100">
    <property type="match status" value="1"/>
</dbReference>
<evidence type="ECO:0000259" key="2">
    <source>
        <dbReference type="Pfam" id="PF25954"/>
    </source>
</evidence>
<gene>
    <name evidence="5" type="ORF">D3H65_29465</name>
</gene>
<accession>A0A3B7MUV0</accession>
<dbReference type="Pfam" id="PF25954">
    <property type="entry name" value="Beta-barrel_RND_2"/>
    <property type="match status" value="1"/>
</dbReference>
<evidence type="ECO:0000259" key="4">
    <source>
        <dbReference type="Pfam" id="PF25989"/>
    </source>
</evidence>
<dbReference type="Gene3D" id="2.40.30.170">
    <property type="match status" value="1"/>
</dbReference>
<dbReference type="InterPro" id="IPR058637">
    <property type="entry name" value="YknX-like_C"/>
</dbReference>
<evidence type="ECO:0000259" key="3">
    <source>
        <dbReference type="Pfam" id="PF25973"/>
    </source>
</evidence>
<dbReference type="Proteomes" id="UP000263900">
    <property type="component" value="Chromosome"/>
</dbReference>
<proteinExistence type="inferred from homology"/>
<evidence type="ECO:0000313" key="6">
    <source>
        <dbReference type="Proteomes" id="UP000263900"/>
    </source>
</evidence>
<dbReference type="PANTHER" id="PTHR30469:SF37">
    <property type="entry name" value="RAGD PROTEIN"/>
    <property type="match status" value="1"/>
</dbReference>
<dbReference type="GO" id="GO:1990281">
    <property type="term" value="C:efflux pump complex"/>
    <property type="evidence" value="ECO:0007669"/>
    <property type="project" value="TreeGrafter"/>
</dbReference>
<dbReference type="Pfam" id="PF25973">
    <property type="entry name" value="BSH_CzcB"/>
    <property type="match status" value="1"/>
</dbReference>
<organism evidence="5 6">
    <name type="scientific">Paraflavitalea soli</name>
    <dbReference type="NCBI Taxonomy" id="2315862"/>
    <lineage>
        <taxon>Bacteria</taxon>
        <taxon>Pseudomonadati</taxon>
        <taxon>Bacteroidota</taxon>
        <taxon>Chitinophagia</taxon>
        <taxon>Chitinophagales</taxon>
        <taxon>Chitinophagaceae</taxon>
        <taxon>Paraflavitalea</taxon>
    </lineage>
</organism>
<feature type="domain" description="CusB-like beta-barrel" evidence="2">
    <location>
        <begin position="219"/>
        <end position="290"/>
    </location>
</feature>
<dbReference type="Pfam" id="PF25989">
    <property type="entry name" value="YknX_C"/>
    <property type="match status" value="1"/>
</dbReference>
<dbReference type="InterPro" id="IPR058792">
    <property type="entry name" value="Beta-barrel_RND_2"/>
</dbReference>
<dbReference type="PANTHER" id="PTHR30469">
    <property type="entry name" value="MULTIDRUG RESISTANCE PROTEIN MDTA"/>
    <property type="match status" value="1"/>
</dbReference>
<dbReference type="InterPro" id="IPR006143">
    <property type="entry name" value="RND_pump_MFP"/>
</dbReference>
<dbReference type="OrthoDB" id="9806939at2"/>
<dbReference type="EMBL" id="CP032157">
    <property type="protein sequence ID" value="AXY77868.1"/>
    <property type="molecule type" value="Genomic_DNA"/>
</dbReference>
<keyword evidence="6" id="KW-1185">Reference proteome</keyword>
<evidence type="ECO:0000256" key="1">
    <source>
        <dbReference type="ARBA" id="ARBA00009477"/>
    </source>
</evidence>
<dbReference type="NCBIfam" id="TIGR01730">
    <property type="entry name" value="RND_mfp"/>
    <property type="match status" value="1"/>
</dbReference>
<dbReference type="RefSeq" id="WP_119053741.1">
    <property type="nucleotide sequence ID" value="NZ_CP032157.1"/>
</dbReference>
<dbReference type="InterPro" id="IPR058647">
    <property type="entry name" value="BSH_CzcB-like"/>
</dbReference>
<reference evidence="5 6" key="1">
    <citation type="submission" date="2018-09" db="EMBL/GenBank/DDBJ databases">
        <title>Genome sequencing of strain 6GH32-13.</title>
        <authorList>
            <person name="Weon H.-Y."/>
            <person name="Heo J."/>
            <person name="Kwon S.-W."/>
        </authorList>
    </citation>
    <scope>NUCLEOTIDE SEQUENCE [LARGE SCALE GENOMIC DNA]</scope>
    <source>
        <strain evidence="5 6">5GH32-13</strain>
    </source>
</reference>
<feature type="domain" description="CzcB-like barrel-sandwich hybrid" evidence="3">
    <location>
        <begin position="71"/>
        <end position="198"/>
    </location>
</feature>
<dbReference type="GO" id="GO:0015562">
    <property type="term" value="F:efflux transmembrane transporter activity"/>
    <property type="evidence" value="ECO:0007669"/>
    <property type="project" value="TreeGrafter"/>
</dbReference>
<dbReference type="KEGG" id="pseg:D3H65_29465"/>
<name>A0A3B7MUV0_9BACT</name>
<dbReference type="AlphaFoldDB" id="A0A3B7MUV0"/>
<dbReference type="Gene3D" id="2.40.420.20">
    <property type="match status" value="1"/>
</dbReference>
<comment type="similarity">
    <text evidence="1">Belongs to the membrane fusion protein (MFP) (TC 8.A.1) family.</text>
</comment>
<evidence type="ECO:0000313" key="5">
    <source>
        <dbReference type="EMBL" id="AXY77868.1"/>
    </source>
</evidence>